<dbReference type="GO" id="GO:0016787">
    <property type="term" value="F:hydrolase activity"/>
    <property type="evidence" value="ECO:0007669"/>
    <property type="project" value="UniProtKB-KW"/>
</dbReference>
<dbReference type="EC" id="3.1.21.-" evidence="2"/>
<dbReference type="EMBL" id="JBHRUJ010000028">
    <property type="protein sequence ID" value="MFC3212701.1"/>
    <property type="molecule type" value="Genomic_DNA"/>
</dbReference>
<keyword evidence="2" id="KW-0378">Hydrolase</keyword>
<keyword evidence="3" id="KW-1185">Reference proteome</keyword>
<accession>A0ABV7KTC9</accession>
<reference evidence="3" key="1">
    <citation type="journal article" date="2019" name="Int. J. Syst. Evol. Microbiol.">
        <title>The Global Catalogue of Microorganisms (GCM) 10K type strain sequencing project: providing services to taxonomists for standard genome sequencing and annotation.</title>
        <authorList>
            <consortium name="The Broad Institute Genomics Platform"/>
            <consortium name="The Broad Institute Genome Sequencing Center for Infectious Disease"/>
            <person name="Wu L."/>
            <person name="Ma J."/>
        </authorList>
    </citation>
    <scope>NUCLEOTIDE SEQUENCE [LARGE SCALE GENOMIC DNA]</scope>
    <source>
        <strain evidence="3">CCM 320</strain>
    </source>
</reference>
<dbReference type="InterPro" id="IPR006166">
    <property type="entry name" value="ERCC4_domain"/>
</dbReference>
<evidence type="ECO:0000313" key="2">
    <source>
        <dbReference type="EMBL" id="MFC3212701.1"/>
    </source>
</evidence>
<gene>
    <name evidence="2" type="ORF">ACFOEJ_16655</name>
</gene>
<protein>
    <submittedName>
        <fullName evidence="2">ERCC4 domain-containing protein</fullName>
        <ecNumber evidence="2">3.1.21.-</ecNumber>
    </submittedName>
</protein>
<dbReference type="Proteomes" id="UP001595625">
    <property type="component" value="Unassembled WGS sequence"/>
</dbReference>
<evidence type="ECO:0000313" key="3">
    <source>
        <dbReference type="Proteomes" id="UP001595625"/>
    </source>
</evidence>
<dbReference type="Pfam" id="PF02732">
    <property type="entry name" value="ERCC4"/>
    <property type="match status" value="1"/>
</dbReference>
<dbReference type="RefSeq" id="WP_117313867.1">
    <property type="nucleotide sequence ID" value="NZ_JBHRUJ010000028.1"/>
</dbReference>
<dbReference type="InterPro" id="IPR011335">
    <property type="entry name" value="Restrct_endonuc-II-like"/>
</dbReference>
<proteinExistence type="predicted"/>
<comment type="caution">
    <text evidence="2">The sequence shown here is derived from an EMBL/GenBank/DDBJ whole genome shotgun (WGS) entry which is preliminary data.</text>
</comment>
<organism evidence="2 3">
    <name type="scientific">Planomicrobium okeanokoites</name>
    <name type="common">Planococcus okeanokoites</name>
    <name type="synonym">Flavobacterium okeanokoites</name>
    <dbReference type="NCBI Taxonomy" id="244"/>
    <lineage>
        <taxon>Bacteria</taxon>
        <taxon>Bacillati</taxon>
        <taxon>Bacillota</taxon>
        <taxon>Bacilli</taxon>
        <taxon>Bacillales</taxon>
        <taxon>Caryophanaceae</taxon>
        <taxon>Planomicrobium</taxon>
    </lineage>
</organism>
<evidence type="ECO:0000259" key="1">
    <source>
        <dbReference type="Pfam" id="PF02732"/>
    </source>
</evidence>
<name>A0ABV7KTC9_PLAOK</name>
<feature type="domain" description="ERCC4" evidence="1">
    <location>
        <begin position="25"/>
        <end position="166"/>
    </location>
</feature>
<sequence length="182" mass="21001">MVQAFRYNYSDTEVKKILATLMIIVDTREKENQHVTDYLDKKGVPYMKRTLKTGDYGCLIPKNEELGIMRDIQLTAAVERKAHIDEITGNLSKLKATAFENELIRASDIPFVLVCEDPDGYGKILRGEYRSQYDPKALLGRLKTFEARYGFSIVYLDKAYTGNYIYHHFYYAAMECVKKGLI</sequence>
<dbReference type="SUPFAM" id="SSF52980">
    <property type="entry name" value="Restriction endonuclease-like"/>
    <property type="match status" value="1"/>
</dbReference>
<dbReference type="Gene3D" id="3.40.50.10130">
    <property type="match status" value="1"/>
</dbReference>